<reference evidence="7" key="1">
    <citation type="submission" date="2018-05" db="EMBL/GenBank/DDBJ databases">
        <authorList>
            <person name="Li Y."/>
        </authorList>
    </citation>
    <scope>NUCLEOTIDE SEQUENCE [LARGE SCALE GENOMIC DNA]</scope>
    <source>
        <strain evidence="7">3d-2-2</strain>
    </source>
</reference>
<dbReference type="EMBL" id="QETA01000004">
    <property type="protein sequence ID" value="PWF22727.1"/>
    <property type="molecule type" value="Genomic_DNA"/>
</dbReference>
<dbReference type="InterPro" id="IPR036259">
    <property type="entry name" value="MFS_trans_sf"/>
</dbReference>
<feature type="transmembrane region" description="Helical" evidence="4">
    <location>
        <begin position="83"/>
        <end position="103"/>
    </location>
</feature>
<feature type="transmembrane region" description="Helical" evidence="4">
    <location>
        <begin position="231"/>
        <end position="252"/>
    </location>
</feature>
<gene>
    <name evidence="6" type="ORF">DD235_11690</name>
</gene>
<sequence length="432" mass="44373">MSTMAALAGDDSPALRRRDWLTIALIGLVHASSHFFQLVIPSLYVALGSAFNLDFAALGLLVSAFFVVSGVGQASSGFLVDRIGARPVLWFGLACFVVAGLLIASANGYAMLMAAALIAGLGNSIFHPADYAIINLNISRSRLGHAFSVHGVSGNLGWAAGPVFIAAVTHWAGWRMAALAAAGVVALVLLASVLGRRLLQVDVARQAGAEQAGIQAQSGERKGAVSPAEGALARVATLLAIPALWGAFLFLAATTVANSAMQNYTIPLMGDLYYLTSMQASSALSLFMVAAAAGMLAGGFLANLSPRTEWVVLGALAVAALLLAMLAMRWVPVAWALPVLALAGLCSGMAGPSRDLLIRRVTPKGAVGSVYGLVYSGMDVGSASGPLLFGVMLDHGFQQGPWLGAAVALLAAALLALWVGRQPAPQVSTARS</sequence>
<dbReference type="InterPro" id="IPR020846">
    <property type="entry name" value="MFS_dom"/>
</dbReference>
<dbReference type="InterPro" id="IPR011701">
    <property type="entry name" value="MFS"/>
</dbReference>
<feature type="transmembrane region" description="Helical" evidence="4">
    <location>
        <begin position="50"/>
        <end position="71"/>
    </location>
</feature>
<feature type="domain" description="Major facilitator superfamily (MFS) profile" evidence="5">
    <location>
        <begin position="1"/>
        <end position="423"/>
    </location>
</feature>
<keyword evidence="7" id="KW-1185">Reference proteome</keyword>
<organism evidence="6 7">
    <name type="scientific">Corticimicrobacter populi</name>
    <dbReference type="NCBI Taxonomy" id="2175229"/>
    <lineage>
        <taxon>Bacteria</taxon>
        <taxon>Pseudomonadati</taxon>
        <taxon>Pseudomonadota</taxon>
        <taxon>Betaproteobacteria</taxon>
        <taxon>Burkholderiales</taxon>
        <taxon>Alcaligenaceae</taxon>
        <taxon>Corticimicrobacter</taxon>
    </lineage>
</organism>
<evidence type="ECO:0000313" key="6">
    <source>
        <dbReference type="EMBL" id="PWF22727.1"/>
    </source>
</evidence>
<evidence type="ECO:0000256" key="4">
    <source>
        <dbReference type="SAM" id="Phobius"/>
    </source>
</evidence>
<dbReference type="GO" id="GO:0005886">
    <property type="term" value="C:plasma membrane"/>
    <property type="evidence" value="ECO:0007669"/>
    <property type="project" value="TreeGrafter"/>
</dbReference>
<keyword evidence="3 4" id="KW-0472">Membrane</keyword>
<feature type="transmembrane region" description="Helical" evidence="4">
    <location>
        <begin position="399"/>
        <end position="419"/>
    </location>
</feature>
<feature type="transmembrane region" description="Helical" evidence="4">
    <location>
        <begin position="174"/>
        <end position="195"/>
    </location>
</feature>
<feature type="transmembrane region" description="Helical" evidence="4">
    <location>
        <begin position="310"/>
        <end position="327"/>
    </location>
</feature>
<feature type="transmembrane region" description="Helical" evidence="4">
    <location>
        <begin position="147"/>
        <end position="168"/>
    </location>
</feature>
<feature type="transmembrane region" description="Helical" evidence="4">
    <location>
        <begin position="109"/>
        <end position="126"/>
    </location>
</feature>
<dbReference type="AlphaFoldDB" id="A0A2V1JWM2"/>
<accession>A0A2V1JWM2</accession>
<feature type="transmembrane region" description="Helical" evidence="4">
    <location>
        <begin position="372"/>
        <end position="393"/>
    </location>
</feature>
<dbReference type="PANTHER" id="PTHR43129">
    <property type="entry name" value="FOSMIDOMYCIN RESISTANCE PROTEIN"/>
    <property type="match status" value="1"/>
</dbReference>
<dbReference type="PANTHER" id="PTHR43129:SF1">
    <property type="entry name" value="FOSMIDOMYCIN RESISTANCE PROTEIN"/>
    <property type="match status" value="1"/>
</dbReference>
<evidence type="ECO:0000256" key="2">
    <source>
        <dbReference type="ARBA" id="ARBA00022989"/>
    </source>
</evidence>
<feature type="transmembrane region" description="Helical" evidence="4">
    <location>
        <begin position="20"/>
        <end position="44"/>
    </location>
</feature>
<name>A0A2V1JWM2_9BURK</name>
<dbReference type="PROSITE" id="PS50850">
    <property type="entry name" value="MFS"/>
    <property type="match status" value="1"/>
</dbReference>
<dbReference type="GO" id="GO:0022857">
    <property type="term" value="F:transmembrane transporter activity"/>
    <property type="evidence" value="ECO:0007669"/>
    <property type="project" value="InterPro"/>
</dbReference>
<protein>
    <submittedName>
        <fullName evidence="6">MFS transporter</fullName>
    </submittedName>
</protein>
<dbReference type="Pfam" id="PF07690">
    <property type="entry name" value="MFS_1"/>
    <property type="match status" value="1"/>
</dbReference>
<comment type="caution">
    <text evidence="6">The sequence shown here is derived from an EMBL/GenBank/DDBJ whole genome shotgun (WGS) entry which is preliminary data.</text>
</comment>
<evidence type="ECO:0000256" key="1">
    <source>
        <dbReference type="ARBA" id="ARBA00022692"/>
    </source>
</evidence>
<dbReference type="SUPFAM" id="SSF103473">
    <property type="entry name" value="MFS general substrate transporter"/>
    <property type="match status" value="1"/>
</dbReference>
<dbReference type="Gene3D" id="1.20.1250.20">
    <property type="entry name" value="MFS general substrate transporter like domains"/>
    <property type="match status" value="2"/>
</dbReference>
<keyword evidence="1 4" id="KW-0812">Transmembrane</keyword>
<evidence type="ECO:0000313" key="7">
    <source>
        <dbReference type="Proteomes" id="UP000245212"/>
    </source>
</evidence>
<evidence type="ECO:0000259" key="5">
    <source>
        <dbReference type="PROSITE" id="PS50850"/>
    </source>
</evidence>
<dbReference type="RefSeq" id="WP_109062251.1">
    <property type="nucleotide sequence ID" value="NZ_QETA01000004.1"/>
</dbReference>
<proteinExistence type="predicted"/>
<keyword evidence="2 4" id="KW-1133">Transmembrane helix</keyword>
<feature type="transmembrane region" description="Helical" evidence="4">
    <location>
        <begin position="333"/>
        <end position="351"/>
    </location>
</feature>
<feature type="transmembrane region" description="Helical" evidence="4">
    <location>
        <begin position="272"/>
        <end position="298"/>
    </location>
</feature>
<evidence type="ECO:0000256" key="3">
    <source>
        <dbReference type="ARBA" id="ARBA00023136"/>
    </source>
</evidence>
<dbReference type="Proteomes" id="UP000245212">
    <property type="component" value="Unassembled WGS sequence"/>
</dbReference>